<dbReference type="PANTHER" id="PTHR43700">
    <property type="entry name" value="PHOSPHORIBOSYLAMINOIMIDAZOLE-SUCCINOCARBOXAMIDE SYNTHASE"/>
    <property type="match status" value="1"/>
</dbReference>
<dbReference type="InterPro" id="IPR028923">
    <property type="entry name" value="SAICAR_synt/ADE2_N"/>
</dbReference>
<name>A0A916XZS4_9HYPH</name>
<accession>A0A916XZS4</accession>
<proteinExistence type="inferred from homology"/>
<comment type="pathway">
    <text evidence="1 8">Purine metabolism; IMP biosynthesis via de novo pathway; 5-amino-1-(5-phospho-D-ribosyl)imidazole-4-carboxamide from 5-amino-1-(5-phospho-D-ribosyl)imidazole-4-carboxylate: step 1/2.</text>
</comment>
<evidence type="ECO:0000259" key="9">
    <source>
        <dbReference type="Pfam" id="PF01259"/>
    </source>
</evidence>
<keyword evidence="3 8" id="KW-0436">Ligase</keyword>
<keyword evidence="6 8" id="KW-0067">ATP-binding</keyword>
<reference evidence="10" key="1">
    <citation type="journal article" date="2014" name="Int. J. Syst. Evol. Microbiol.">
        <title>Complete genome sequence of Corynebacterium casei LMG S-19264T (=DSM 44701T), isolated from a smear-ripened cheese.</title>
        <authorList>
            <consortium name="US DOE Joint Genome Institute (JGI-PGF)"/>
            <person name="Walter F."/>
            <person name="Albersmeier A."/>
            <person name="Kalinowski J."/>
            <person name="Ruckert C."/>
        </authorList>
    </citation>
    <scope>NUCLEOTIDE SEQUENCE</scope>
    <source>
        <strain evidence="10">CGMCC 1.15493</strain>
    </source>
</reference>
<dbReference type="SUPFAM" id="SSF56104">
    <property type="entry name" value="SAICAR synthase-like"/>
    <property type="match status" value="1"/>
</dbReference>
<dbReference type="Pfam" id="PF01259">
    <property type="entry name" value="SAICAR_synt"/>
    <property type="match status" value="1"/>
</dbReference>
<evidence type="ECO:0000313" key="11">
    <source>
        <dbReference type="Proteomes" id="UP000613160"/>
    </source>
</evidence>
<evidence type="ECO:0000256" key="1">
    <source>
        <dbReference type="ARBA" id="ARBA00004672"/>
    </source>
</evidence>
<dbReference type="AlphaFoldDB" id="A0A916XZS4"/>
<gene>
    <name evidence="8 10" type="primary">purC</name>
    <name evidence="10" type="ORF">GCM10011335_28180</name>
</gene>
<dbReference type="GO" id="GO:0006189">
    <property type="term" value="P:'de novo' IMP biosynthetic process"/>
    <property type="evidence" value="ECO:0007669"/>
    <property type="project" value="UniProtKB-UniRule"/>
</dbReference>
<dbReference type="Gene3D" id="3.30.200.20">
    <property type="entry name" value="Phosphorylase Kinase, domain 1"/>
    <property type="match status" value="1"/>
</dbReference>
<dbReference type="HAMAP" id="MF_00137">
    <property type="entry name" value="SAICAR_synth"/>
    <property type="match status" value="1"/>
</dbReference>
<evidence type="ECO:0000256" key="2">
    <source>
        <dbReference type="ARBA" id="ARBA00010190"/>
    </source>
</evidence>
<sequence>MAPAPARAGIGIFDFTDDYSVFHFSKMPDRIPDKGEVIARMGHASLEIIERAGIRTHLIGKVSPTSLRIRLLNVLDPARGELSMGDTARLVPLQVIYRNRLGPGASVYRRVAAGRLTAQEIGLDRLPPPGTALSRPIIEFTTKLENIDRFVTGAEARALSCLSPTLFERLKAMTLEINSVLCDHAEACGLILEDGKLEFGVDEDGELLLVDVAGTPDENRFEHEGFDVSKQVLRDYYHRFGLEAEIQRLAASGVARAHWPVPQPLPPRLLDAAAEMYRALCERWTGEPIWQARPLGLAARQAAAALAEATDTAPRLRARHP</sequence>
<dbReference type="Proteomes" id="UP000613160">
    <property type="component" value="Unassembled WGS sequence"/>
</dbReference>
<feature type="domain" description="SAICAR synthetase/ADE2 N-terminal" evidence="9">
    <location>
        <begin position="12"/>
        <end position="238"/>
    </location>
</feature>
<evidence type="ECO:0000256" key="5">
    <source>
        <dbReference type="ARBA" id="ARBA00022755"/>
    </source>
</evidence>
<comment type="similarity">
    <text evidence="2 8">Belongs to the SAICAR synthetase family.</text>
</comment>
<evidence type="ECO:0000256" key="3">
    <source>
        <dbReference type="ARBA" id="ARBA00022598"/>
    </source>
</evidence>
<organism evidence="10 11">
    <name type="scientific">Aureimonas glaciei</name>
    <dbReference type="NCBI Taxonomy" id="1776957"/>
    <lineage>
        <taxon>Bacteria</taxon>
        <taxon>Pseudomonadati</taxon>
        <taxon>Pseudomonadota</taxon>
        <taxon>Alphaproteobacteria</taxon>
        <taxon>Hyphomicrobiales</taxon>
        <taxon>Aurantimonadaceae</taxon>
        <taxon>Aureimonas</taxon>
    </lineage>
</organism>
<comment type="caution">
    <text evidence="10">The sequence shown here is derived from an EMBL/GenBank/DDBJ whole genome shotgun (WGS) entry which is preliminary data.</text>
</comment>
<dbReference type="EMBL" id="BMJJ01000006">
    <property type="protein sequence ID" value="GGD23612.1"/>
    <property type="molecule type" value="Genomic_DNA"/>
</dbReference>
<protein>
    <recommendedName>
        <fullName evidence="8">Phosphoribosylaminoimidazole-succinocarboxamide synthase</fullName>
        <ecNumber evidence="8">6.3.2.6</ecNumber>
    </recommendedName>
    <alternativeName>
        <fullName evidence="8">SAICAR synthetase</fullName>
    </alternativeName>
</protein>
<evidence type="ECO:0000256" key="6">
    <source>
        <dbReference type="ARBA" id="ARBA00022840"/>
    </source>
</evidence>
<comment type="catalytic activity">
    <reaction evidence="7 8">
        <text>5-amino-1-(5-phospho-D-ribosyl)imidazole-4-carboxylate + L-aspartate + ATP = (2S)-2-[5-amino-1-(5-phospho-beta-D-ribosyl)imidazole-4-carboxamido]succinate + ADP + phosphate + 2 H(+)</text>
        <dbReference type="Rhea" id="RHEA:22628"/>
        <dbReference type="ChEBI" id="CHEBI:15378"/>
        <dbReference type="ChEBI" id="CHEBI:29991"/>
        <dbReference type="ChEBI" id="CHEBI:30616"/>
        <dbReference type="ChEBI" id="CHEBI:43474"/>
        <dbReference type="ChEBI" id="CHEBI:58443"/>
        <dbReference type="ChEBI" id="CHEBI:77657"/>
        <dbReference type="ChEBI" id="CHEBI:456216"/>
        <dbReference type="EC" id="6.3.2.6"/>
    </reaction>
</comment>
<evidence type="ECO:0000256" key="7">
    <source>
        <dbReference type="ARBA" id="ARBA00048475"/>
    </source>
</evidence>
<dbReference type="GO" id="GO:0005737">
    <property type="term" value="C:cytoplasm"/>
    <property type="evidence" value="ECO:0007669"/>
    <property type="project" value="TreeGrafter"/>
</dbReference>
<evidence type="ECO:0000256" key="8">
    <source>
        <dbReference type="HAMAP-Rule" id="MF_00137"/>
    </source>
</evidence>
<dbReference type="Gene3D" id="3.30.470.20">
    <property type="entry name" value="ATP-grasp fold, B domain"/>
    <property type="match status" value="1"/>
</dbReference>
<keyword evidence="5 8" id="KW-0658">Purine biosynthesis</keyword>
<dbReference type="PANTHER" id="PTHR43700:SF1">
    <property type="entry name" value="PHOSPHORIBOSYLAMINOIMIDAZOLE-SUCCINOCARBOXAMIDE SYNTHASE"/>
    <property type="match status" value="1"/>
</dbReference>
<dbReference type="GO" id="GO:0005524">
    <property type="term" value="F:ATP binding"/>
    <property type="evidence" value="ECO:0007669"/>
    <property type="project" value="UniProtKB-KW"/>
</dbReference>
<evidence type="ECO:0000313" key="10">
    <source>
        <dbReference type="EMBL" id="GGD23612.1"/>
    </source>
</evidence>
<evidence type="ECO:0000256" key="4">
    <source>
        <dbReference type="ARBA" id="ARBA00022741"/>
    </source>
</evidence>
<dbReference type="EC" id="6.3.2.6" evidence="8"/>
<reference evidence="10" key="2">
    <citation type="submission" date="2020-09" db="EMBL/GenBank/DDBJ databases">
        <authorList>
            <person name="Sun Q."/>
            <person name="Zhou Y."/>
        </authorList>
    </citation>
    <scope>NUCLEOTIDE SEQUENCE</scope>
    <source>
        <strain evidence="10">CGMCC 1.15493</strain>
    </source>
</reference>
<dbReference type="GO" id="GO:0004639">
    <property type="term" value="F:phosphoribosylaminoimidazolesuccinocarboxamide synthase activity"/>
    <property type="evidence" value="ECO:0007669"/>
    <property type="project" value="UniProtKB-UniRule"/>
</dbReference>
<keyword evidence="11" id="KW-1185">Reference proteome</keyword>
<keyword evidence="4 8" id="KW-0547">Nucleotide-binding</keyword>